<dbReference type="AlphaFoldDB" id="A0A7W6Q2W1"/>
<dbReference type="EMBL" id="JACIFU010000001">
    <property type="protein sequence ID" value="MBB4173480.1"/>
    <property type="molecule type" value="Genomic_DNA"/>
</dbReference>
<proteinExistence type="predicted"/>
<evidence type="ECO:0000313" key="1">
    <source>
        <dbReference type="EMBL" id="MBB4173480.1"/>
    </source>
</evidence>
<comment type="caution">
    <text evidence="1">The sequence shown here is derived from an EMBL/GenBank/DDBJ whole genome shotgun (WGS) entry which is preliminary data.</text>
</comment>
<protein>
    <submittedName>
        <fullName evidence="1">Uncharacterized protein YjiS (DUF1127 family)</fullName>
    </submittedName>
</protein>
<name>A0A7W6Q2W1_9RHOB</name>
<accession>A0A7W6Q2W1</accession>
<keyword evidence="2" id="KW-1185">Reference proteome</keyword>
<reference evidence="1 2" key="1">
    <citation type="submission" date="2020-08" db="EMBL/GenBank/DDBJ databases">
        <title>Genomic Encyclopedia of Type Strains, Phase IV (KMG-IV): sequencing the most valuable type-strain genomes for metagenomic binning, comparative biology and taxonomic classification.</title>
        <authorList>
            <person name="Goeker M."/>
        </authorList>
    </citation>
    <scope>NUCLEOTIDE SEQUENCE [LARGE SCALE GENOMIC DNA]</scope>
    <source>
        <strain evidence="1 2">DSM 101015</strain>
    </source>
</reference>
<organism evidence="1 2">
    <name type="scientific">Sulfitobacter noctilucicola</name>
    <dbReference type="NCBI Taxonomy" id="1342301"/>
    <lineage>
        <taxon>Bacteria</taxon>
        <taxon>Pseudomonadati</taxon>
        <taxon>Pseudomonadota</taxon>
        <taxon>Alphaproteobacteria</taxon>
        <taxon>Rhodobacterales</taxon>
        <taxon>Roseobacteraceae</taxon>
        <taxon>Sulfitobacter</taxon>
    </lineage>
</organism>
<sequence>MQHTYCIAAIDEALSWQYQFRETDQPLFWTLAARFLIKSVSKSRAALPVTQFTVGHEASWHHYPIAALRTWASHAAISEEWLWRRRMAFNSHIAETGSNASGSSLSAIFDFIKALPRKVASQVRAGTRAMQQARMIGILSSMTDAQLAQVGITRAEIPQHALKMLSDGFGEPEQ</sequence>
<evidence type="ECO:0000313" key="2">
    <source>
        <dbReference type="Proteomes" id="UP000565745"/>
    </source>
</evidence>
<dbReference type="Proteomes" id="UP000565745">
    <property type="component" value="Unassembled WGS sequence"/>
</dbReference>
<gene>
    <name evidence="1" type="ORF">GGR93_001241</name>
</gene>